<dbReference type="RefSeq" id="WP_345367445.1">
    <property type="nucleotide sequence ID" value="NZ_BAABHJ010000040.1"/>
</dbReference>
<organism evidence="1 2">
    <name type="scientific">Actinoallomurus liliacearum</name>
    <dbReference type="NCBI Taxonomy" id="1080073"/>
    <lineage>
        <taxon>Bacteria</taxon>
        <taxon>Bacillati</taxon>
        <taxon>Actinomycetota</taxon>
        <taxon>Actinomycetes</taxon>
        <taxon>Streptosporangiales</taxon>
        <taxon>Thermomonosporaceae</taxon>
        <taxon>Actinoallomurus</taxon>
    </lineage>
</organism>
<name>A0ABP8U197_9ACTN</name>
<comment type="caution">
    <text evidence="1">The sequence shown here is derived from an EMBL/GenBank/DDBJ whole genome shotgun (WGS) entry which is preliminary data.</text>
</comment>
<accession>A0ABP8U197</accession>
<reference evidence="2" key="1">
    <citation type="journal article" date="2019" name="Int. J. Syst. Evol. Microbiol.">
        <title>The Global Catalogue of Microorganisms (GCM) 10K type strain sequencing project: providing services to taxonomists for standard genome sequencing and annotation.</title>
        <authorList>
            <consortium name="The Broad Institute Genomics Platform"/>
            <consortium name="The Broad Institute Genome Sequencing Center for Infectious Disease"/>
            <person name="Wu L."/>
            <person name="Ma J."/>
        </authorList>
    </citation>
    <scope>NUCLEOTIDE SEQUENCE [LARGE SCALE GENOMIC DNA]</scope>
    <source>
        <strain evidence="2">JCM 17938</strain>
    </source>
</reference>
<proteinExistence type="predicted"/>
<dbReference type="Proteomes" id="UP001500212">
    <property type="component" value="Unassembled WGS sequence"/>
</dbReference>
<dbReference type="EMBL" id="BAABHJ010000040">
    <property type="protein sequence ID" value="GAA4619177.1"/>
    <property type="molecule type" value="Genomic_DNA"/>
</dbReference>
<evidence type="ECO:0000313" key="1">
    <source>
        <dbReference type="EMBL" id="GAA4619177.1"/>
    </source>
</evidence>
<gene>
    <name evidence="1" type="ORF">GCM10023195_86600</name>
</gene>
<keyword evidence="2" id="KW-1185">Reference proteome</keyword>
<protein>
    <submittedName>
        <fullName evidence="1">Uncharacterized protein</fullName>
    </submittedName>
</protein>
<sequence>MGRHIRAGLSVFTEIEHRGVDDVFMLVCGGLKDLPEAMEPRRRTRTLVRGLLAGLPRKNCWTSAEHAGLCAAPHRKEYADSCC</sequence>
<evidence type="ECO:0000313" key="2">
    <source>
        <dbReference type="Proteomes" id="UP001500212"/>
    </source>
</evidence>